<proteinExistence type="predicted"/>
<evidence type="ECO:0000256" key="1">
    <source>
        <dbReference type="SAM" id="MobiDB-lite"/>
    </source>
</evidence>
<accession>A0A5C5G415</accession>
<dbReference type="Proteomes" id="UP000311382">
    <property type="component" value="Unassembled WGS sequence"/>
</dbReference>
<gene>
    <name evidence="2" type="ORF">DMC30DRAFT_388517</name>
</gene>
<feature type="region of interest" description="Disordered" evidence="1">
    <location>
        <begin position="378"/>
        <end position="413"/>
    </location>
</feature>
<dbReference type="EMBL" id="SOZI01000007">
    <property type="protein sequence ID" value="TNY23857.1"/>
    <property type="molecule type" value="Genomic_DNA"/>
</dbReference>
<dbReference type="AlphaFoldDB" id="A0A5C5G415"/>
<evidence type="ECO:0000313" key="3">
    <source>
        <dbReference type="Proteomes" id="UP000311382"/>
    </source>
</evidence>
<name>A0A5C5G415_9BASI</name>
<keyword evidence="3" id="KW-1185">Reference proteome</keyword>
<feature type="compositionally biased region" description="Basic and acidic residues" evidence="1">
    <location>
        <begin position="312"/>
        <end position="325"/>
    </location>
</feature>
<feature type="region of interest" description="Disordered" evidence="1">
    <location>
        <begin position="1"/>
        <end position="44"/>
    </location>
</feature>
<feature type="compositionally biased region" description="Basic and acidic residues" evidence="1">
    <location>
        <begin position="336"/>
        <end position="354"/>
    </location>
</feature>
<feature type="region of interest" description="Disordered" evidence="1">
    <location>
        <begin position="104"/>
        <end position="166"/>
    </location>
</feature>
<reference evidence="2 3" key="1">
    <citation type="submission" date="2019-03" db="EMBL/GenBank/DDBJ databases">
        <title>Rhodosporidium diobovatum UCD-FST 08-225 genome sequencing, assembly, and annotation.</title>
        <authorList>
            <person name="Fakankun I.U."/>
            <person name="Fristensky B."/>
            <person name="Levin D.B."/>
        </authorList>
    </citation>
    <scope>NUCLEOTIDE SEQUENCE [LARGE SCALE GENOMIC DNA]</scope>
    <source>
        <strain evidence="2 3">UCD-FST 08-225</strain>
    </source>
</reference>
<feature type="compositionally biased region" description="Basic residues" evidence="1">
    <location>
        <begin position="203"/>
        <end position="213"/>
    </location>
</feature>
<feature type="region of interest" description="Disordered" evidence="1">
    <location>
        <begin position="187"/>
        <end position="231"/>
    </location>
</feature>
<feature type="compositionally biased region" description="Acidic residues" evidence="1">
    <location>
        <begin position="187"/>
        <end position="198"/>
    </location>
</feature>
<comment type="caution">
    <text evidence="2">The sequence shown here is derived from an EMBL/GenBank/DDBJ whole genome shotgun (WGS) entry which is preliminary data.</text>
</comment>
<protein>
    <submittedName>
        <fullName evidence="2">Uncharacterized protein</fullName>
    </submittedName>
</protein>
<feature type="region of interest" description="Disordered" evidence="1">
    <location>
        <begin position="425"/>
        <end position="451"/>
    </location>
</feature>
<evidence type="ECO:0000313" key="2">
    <source>
        <dbReference type="EMBL" id="TNY23857.1"/>
    </source>
</evidence>
<feature type="compositionally biased region" description="Low complexity" evidence="1">
    <location>
        <begin position="247"/>
        <end position="261"/>
    </location>
</feature>
<sequence length="487" mass="51337">MLAHAVVSSRQLRGRHALRDARASQRVRAPLSSRPALPCPPPSPLVLANKPTKGLEQALEAAVHSRFAPHISLDTTSPPRPRRLITLAPPSLGPLPRLLSASPMSWTNAHSSSSSSSSALGDYHRPSTSLVPPPSLGMKRSASMCSLPSPPADYGDDGMNVDEGLPRAPEVSLFGAGAALDSDEVDQLASDVDEEDEAAPTAPHHHGRAKPRASRPCMLGSPAVLFGGGAGAGLASRKQLLNPFLPPAASTSSALPSSRPTGPARHGAPPLSPSASPVRPPHPSPSRRRHRPDPDRIRLTTPPPRPTAAELEAERARVAREDRLRGMGWEDPENPFVERDDTMARRLKDKEPMQRPETITYVKRGQRIKTSVPFTAVLTSSSPSDDPFTFTAPKLLFPPAQPPSPTMPTTPPKQSKFLEALRAAGGPAGVKKDDAAAGELPPTPATLKRKANTNLSGAGAGASGAAWKRARVFGAAAGEGAEQRGLR</sequence>
<dbReference type="STRING" id="5288.A0A5C5G415"/>
<feature type="region of interest" description="Disordered" evidence="1">
    <location>
        <begin position="244"/>
        <end position="359"/>
    </location>
</feature>
<organism evidence="2 3">
    <name type="scientific">Rhodotorula diobovata</name>
    <dbReference type="NCBI Taxonomy" id="5288"/>
    <lineage>
        <taxon>Eukaryota</taxon>
        <taxon>Fungi</taxon>
        <taxon>Dikarya</taxon>
        <taxon>Basidiomycota</taxon>
        <taxon>Pucciniomycotina</taxon>
        <taxon>Microbotryomycetes</taxon>
        <taxon>Sporidiobolales</taxon>
        <taxon>Sporidiobolaceae</taxon>
        <taxon>Rhodotorula</taxon>
    </lineage>
</organism>
<feature type="region of interest" description="Disordered" evidence="1">
    <location>
        <begin position="70"/>
        <end position="92"/>
    </location>
</feature>
<feature type="compositionally biased region" description="Pro residues" evidence="1">
    <location>
        <begin position="399"/>
        <end position="411"/>
    </location>
</feature>
<dbReference type="OrthoDB" id="2528637at2759"/>